<name>A0A5J9WPT5_9POAL</name>
<keyword evidence="2" id="KW-1185">Reference proteome</keyword>
<gene>
    <name evidence="1" type="ORF">EJB05_01313</name>
</gene>
<reference evidence="1 2" key="1">
    <citation type="journal article" date="2019" name="Sci. Rep.">
        <title>A high-quality genome of Eragrostis curvula grass provides insights into Poaceae evolution and supports new strategies to enhance forage quality.</title>
        <authorList>
            <person name="Carballo J."/>
            <person name="Santos B.A.C.M."/>
            <person name="Zappacosta D."/>
            <person name="Garbus I."/>
            <person name="Selva J.P."/>
            <person name="Gallo C.A."/>
            <person name="Diaz A."/>
            <person name="Albertini E."/>
            <person name="Caccamo M."/>
            <person name="Echenique V."/>
        </authorList>
    </citation>
    <scope>NUCLEOTIDE SEQUENCE [LARGE SCALE GENOMIC DNA]</scope>
    <source>
        <strain evidence="2">cv. Victoria</strain>
        <tissue evidence="1">Leaf</tissue>
    </source>
</reference>
<proteinExistence type="predicted"/>
<accession>A0A5J9WPT5</accession>
<dbReference type="AlphaFoldDB" id="A0A5J9WPT5"/>
<dbReference type="Gramene" id="TVU49966">
    <property type="protein sequence ID" value="TVU49966"/>
    <property type="gene ID" value="EJB05_01313"/>
</dbReference>
<evidence type="ECO:0000313" key="2">
    <source>
        <dbReference type="Proteomes" id="UP000324897"/>
    </source>
</evidence>
<organism evidence="1 2">
    <name type="scientific">Eragrostis curvula</name>
    <name type="common">weeping love grass</name>
    <dbReference type="NCBI Taxonomy" id="38414"/>
    <lineage>
        <taxon>Eukaryota</taxon>
        <taxon>Viridiplantae</taxon>
        <taxon>Streptophyta</taxon>
        <taxon>Embryophyta</taxon>
        <taxon>Tracheophyta</taxon>
        <taxon>Spermatophyta</taxon>
        <taxon>Magnoliopsida</taxon>
        <taxon>Liliopsida</taxon>
        <taxon>Poales</taxon>
        <taxon>Poaceae</taxon>
        <taxon>PACMAD clade</taxon>
        <taxon>Chloridoideae</taxon>
        <taxon>Eragrostideae</taxon>
        <taxon>Eragrostidinae</taxon>
        <taxon>Eragrostis</taxon>
    </lineage>
</organism>
<sequence length="132" mass="14944">MFASCITQMKKGIKDQIVSEFLQMPAASYREGFSEDMKKQRLHRRIVASQRLISDKVRLVYKAEAAQSAEKSRWQVAEVGIHFSYGRWRMRQNFAATIVSSLSKGCAVSIYMATHPNGVSLRLLASLVAKEM</sequence>
<dbReference type="Proteomes" id="UP000324897">
    <property type="component" value="Chromosome 6"/>
</dbReference>
<comment type="caution">
    <text evidence="1">The sequence shown here is derived from an EMBL/GenBank/DDBJ whole genome shotgun (WGS) entry which is preliminary data.</text>
</comment>
<dbReference type="EMBL" id="RWGY01000002">
    <property type="protein sequence ID" value="TVU49966.1"/>
    <property type="molecule type" value="Genomic_DNA"/>
</dbReference>
<evidence type="ECO:0000313" key="1">
    <source>
        <dbReference type="EMBL" id="TVU49966.1"/>
    </source>
</evidence>
<feature type="non-terminal residue" evidence="1">
    <location>
        <position position="1"/>
    </location>
</feature>
<protein>
    <submittedName>
        <fullName evidence="1">Uncharacterized protein</fullName>
    </submittedName>
</protein>